<gene>
    <name evidence="1" type="ORF">BC351_16775</name>
</gene>
<dbReference type="EMBL" id="MBTG01000003">
    <property type="protein sequence ID" value="OPH60848.1"/>
    <property type="molecule type" value="Genomic_DNA"/>
</dbReference>
<comment type="caution">
    <text evidence="1">The sequence shown here is derived from an EMBL/GenBank/DDBJ whole genome shotgun (WGS) entry which is preliminary data.</text>
</comment>
<protein>
    <recommendedName>
        <fullName evidence="3">Flagellar protein</fullName>
    </recommendedName>
</protein>
<evidence type="ECO:0000313" key="1">
    <source>
        <dbReference type="EMBL" id="OPH60848.1"/>
    </source>
</evidence>
<name>A0A1V4HS63_9BACL</name>
<dbReference type="AlphaFoldDB" id="A0A1V4HS63"/>
<dbReference type="RefSeq" id="WP_079409600.1">
    <property type="nucleotide sequence ID" value="NZ_MBTG01000003.1"/>
</dbReference>
<dbReference type="Proteomes" id="UP000190626">
    <property type="component" value="Unassembled WGS sequence"/>
</dbReference>
<sequence length="145" mass="16549">MAIPQLTVANCPRCGKVFQKNLRNQCSDCSHSMDAILTSSLDFLRRNHRSTNSQVCVATGATPEQLHAWIKEGKLYLTDYPNLNYPCASCSKPIRQQKMCPDCAYRITQDIRELKDKDKSFQVLRREKQTISSGGFQIHERLRGV</sequence>
<evidence type="ECO:0008006" key="3">
    <source>
        <dbReference type="Google" id="ProtNLM"/>
    </source>
</evidence>
<organism evidence="1 2">
    <name type="scientific">Paenibacillus ferrarius</name>
    <dbReference type="NCBI Taxonomy" id="1469647"/>
    <lineage>
        <taxon>Bacteria</taxon>
        <taxon>Bacillati</taxon>
        <taxon>Bacillota</taxon>
        <taxon>Bacilli</taxon>
        <taxon>Bacillales</taxon>
        <taxon>Paenibacillaceae</taxon>
        <taxon>Paenibacillus</taxon>
    </lineage>
</organism>
<accession>A0A1V4HS63</accession>
<keyword evidence="2" id="KW-1185">Reference proteome</keyword>
<dbReference type="OrthoDB" id="1739831at2"/>
<evidence type="ECO:0000313" key="2">
    <source>
        <dbReference type="Proteomes" id="UP000190626"/>
    </source>
</evidence>
<dbReference type="STRING" id="1469647.BC351_16775"/>
<proteinExistence type="predicted"/>
<reference evidence="2" key="1">
    <citation type="submission" date="2016-07" db="EMBL/GenBank/DDBJ databases">
        <authorList>
            <person name="Florea S."/>
            <person name="Webb J.S."/>
            <person name="Jaromczyk J."/>
            <person name="Schardl C.L."/>
        </authorList>
    </citation>
    <scope>NUCLEOTIDE SEQUENCE [LARGE SCALE GENOMIC DNA]</scope>
    <source>
        <strain evidence="2">CY1</strain>
    </source>
</reference>